<dbReference type="HOGENOM" id="CLU_732980_0_0_11"/>
<evidence type="ECO:0000313" key="3">
    <source>
        <dbReference type="Proteomes" id="UP000002505"/>
    </source>
</evidence>
<organism evidence="2 3">
    <name type="scientific">Pseudarthrobacter chlorophenolicus (strain ATCC 700700 / DSM 12829 / CIP 107037 / JCM 12360 / KCTC 9906 / NCIMB 13794 / A6)</name>
    <name type="common">Arthrobacter chlorophenolicus</name>
    <dbReference type="NCBI Taxonomy" id="452863"/>
    <lineage>
        <taxon>Bacteria</taxon>
        <taxon>Bacillati</taxon>
        <taxon>Actinomycetota</taxon>
        <taxon>Actinomycetes</taxon>
        <taxon>Micrococcales</taxon>
        <taxon>Micrococcaceae</taxon>
        <taxon>Pseudarthrobacter</taxon>
    </lineage>
</organism>
<dbReference type="eggNOG" id="COG3064">
    <property type="taxonomic scope" value="Bacteria"/>
</dbReference>
<dbReference type="AlphaFoldDB" id="B8HEI7"/>
<evidence type="ECO:0000313" key="2">
    <source>
        <dbReference type="EMBL" id="ACL40932.1"/>
    </source>
</evidence>
<dbReference type="Proteomes" id="UP000002505">
    <property type="component" value="Chromosome"/>
</dbReference>
<protein>
    <submittedName>
        <fullName evidence="2">Uncharacterized protein</fullName>
    </submittedName>
</protein>
<dbReference type="OrthoDB" id="3700292at2"/>
<dbReference type="EMBL" id="CP001341">
    <property type="protein sequence ID" value="ACL40932.1"/>
    <property type="molecule type" value="Genomic_DNA"/>
</dbReference>
<name>B8HEI7_PSECP</name>
<keyword evidence="3" id="KW-1185">Reference proteome</keyword>
<reference evidence="2" key="1">
    <citation type="submission" date="2009-01" db="EMBL/GenBank/DDBJ databases">
        <title>Complete sequence of chromosome of Arthrobacter chlorophenolicus A6.</title>
        <authorList>
            <consortium name="US DOE Joint Genome Institute"/>
            <person name="Lucas S."/>
            <person name="Copeland A."/>
            <person name="Lapidus A."/>
            <person name="Glavina del Rio T."/>
            <person name="Tice H."/>
            <person name="Bruce D."/>
            <person name="Goodwin L."/>
            <person name="Pitluck S."/>
            <person name="Goltsman E."/>
            <person name="Clum A."/>
            <person name="Larimer F."/>
            <person name="Land M."/>
            <person name="Hauser L."/>
            <person name="Kyrpides N."/>
            <person name="Mikhailova N."/>
            <person name="Jansson J."/>
            <person name="Richardson P."/>
        </authorList>
    </citation>
    <scope>NUCLEOTIDE SEQUENCE [LARGE SCALE GENOMIC DNA]</scope>
    <source>
        <strain evidence="2">A6</strain>
    </source>
</reference>
<proteinExistence type="predicted"/>
<dbReference type="RefSeq" id="WP_015938128.1">
    <property type="nucleotide sequence ID" value="NC_011886.1"/>
</dbReference>
<dbReference type="KEGG" id="ach:Achl_2971"/>
<sequence>MPKHFRLKGPSLEAIRDKAVARHGAGARIIAAEKVSNPGIAGLFAGDRFEATVEVPDAVASTATPASVAAPASLAAGPAAGETATAVPGAAADAHPVLRRTAIAALLEEADASERLLHTPRPGVSAGPALPPVNSPAAREDTAVTPVSTAGADFAGLLAQLGSEYGQLPPAVVRSNDEPRAPKPRKAHAPLTGAGDLVLLLGLGDDALGPALEISMAAGGCDVRTGGRLTAFGHLHVADRQAATAARASAVNTGQTLLLAYGLGRPRDVAAQAALLDAIGADQVWAVVDARRKTEDTAAWLAVLAGNVAVDALAVVGSEDTLSPGTVEGLGLPVGWLDGRKVD</sequence>
<dbReference type="STRING" id="452863.Achl_2971"/>
<evidence type="ECO:0000256" key="1">
    <source>
        <dbReference type="SAM" id="MobiDB-lite"/>
    </source>
</evidence>
<accession>B8HEI7</accession>
<feature type="region of interest" description="Disordered" evidence="1">
    <location>
        <begin position="169"/>
        <end position="189"/>
    </location>
</feature>
<gene>
    <name evidence="2" type="ordered locus">Achl_2971</name>
</gene>